<dbReference type="EMBL" id="DAKRPA010000064">
    <property type="protein sequence ID" value="DBA00431.1"/>
    <property type="molecule type" value="Genomic_DNA"/>
</dbReference>
<keyword evidence="2" id="KW-1185">Reference proteome</keyword>
<reference evidence="1" key="1">
    <citation type="submission" date="2022-11" db="EMBL/GenBank/DDBJ databases">
        <authorList>
            <person name="Morgan W.R."/>
            <person name="Tartar A."/>
        </authorList>
    </citation>
    <scope>NUCLEOTIDE SEQUENCE</scope>
    <source>
        <strain evidence="1">ARSEF 373</strain>
    </source>
</reference>
<accession>A0AAV2YZH6</accession>
<evidence type="ECO:0000313" key="1">
    <source>
        <dbReference type="EMBL" id="DBA00431.1"/>
    </source>
</evidence>
<sequence>MAELHERTTDNMQSITNRNWVKAYQHVQKVEKSYIENDLL</sequence>
<comment type="caution">
    <text evidence="1">The sequence shown here is derived from an EMBL/GenBank/DDBJ whole genome shotgun (WGS) entry which is preliminary data.</text>
</comment>
<name>A0AAV2YZH6_9STRA</name>
<reference evidence="1" key="2">
    <citation type="journal article" date="2023" name="Microbiol Resour">
        <title>Decontamination and Annotation of the Draft Genome Sequence of the Oomycete Lagenidium giganteum ARSEF 373.</title>
        <authorList>
            <person name="Morgan W.R."/>
            <person name="Tartar A."/>
        </authorList>
    </citation>
    <scope>NUCLEOTIDE SEQUENCE</scope>
    <source>
        <strain evidence="1">ARSEF 373</strain>
    </source>
</reference>
<organism evidence="1 2">
    <name type="scientific">Lagenidium giganteum</name>
    <dbReference type="NCBI Taxonomy" id="4803"/>
    <lineage>
        <taxon>Eukaryota</taxon>
        <taxon>Sar</taxon>
        <taxon>Stramenopiles</taxon>
        <taxon>Oomycota</taxon>
        <taxon>Peronosporomycetes</taxon>
        <taxon>Pythiales</taxon>
        <taxon>Pythiaceae</taxon>
    </lineage>
</organism>
<gene>
    <name evidence="1" type="ORF">N0F65_012962</name>
</gene>
<protein>
    <submittedName>
        <fullName evidence="1">Uncharacterized protein</fullName>
    </submittedName>
</protein>
<dbReference type="Proteomes" id="UP001146120">
    <property type="component" value="Unassembled WGS sequence"/>
</dbReference>
<evidence type="ECO:0000313" key="2">
    <source>
        <dbReference type="Proteomes" id="UP001146120"/>
    </source>
</evidence>
<dbReference type="AlphaFoldDB" id="A0AAV2YZH6"/>
<proteinExistence type="predicted"/>